<dbReference type="InterPro" id="IPR013780">
    <property type="entry name" value="Glyco_hydro_b"/>
</dbReference>
<dbReference type="SMART" id="SM00642">
    <property type="entry name" value="Aamy"/>
    <property type="match status" value="1"/>
</dbReference>
<dbReference type="Pfam" id="PF00128">
    <property type="entry name" value="Alpha-amylase"/>
    <property type="match status" value="1"/>
</dbReference>
<dbReference type="Gene3D" id="2.60.40.1180">
    <property type="entry name" value="Golgi alpha-mannosidase II"/>
    <property type="match status" value="1"/>
</dbReference>
<evidence type="ECO:0000256" key="7">
    <source>
        <dbReference type="SAM" id="SignalP"/>
    </source>
</evidence>
<feature type="signal peptide" evidence="7">
    <location>
        <begin position="1"/>
        <end position="24"/>
    </location>
</feature>
<dbReference type="EC" id="3.2.1.1" evidence="5"/>
<dbReference type="EMBL" id="VYKK01000005">
    <property type="protein sequence ID" value="KAA9006486.1"/>
    <property type="molecule type" value="Genomic_DNA"/>
</dbReference>
<dbReference type="Gene3D" id="3.90.400.10">
    <property type="entry name" value="Oligo-1,6-glucosidase, Domain 2"/>
    <property type="match status" value="1"/>
</dbReference>
<accession>A0A5J5GE43</accession>
<feature type="compositionally biased region" description="Low complexity" evidence="6">
    <location>
        <begin position="34"/>
        <end position="54"/>
    </location>
</feature>
<keyword evidence="7" id="KW-0732">Signal</keyword>
<comment type="catalytic activity">
    <reaction evidence="5">
        <text>Endohydrolysis of (1-&gt;4)-alpha-D-glucosidic linkages in polysaccharides containing three or more (1-&gt;4)-alpha-linked D-glucose units.</text>
        <dbReference type="EC" id="3.2.1.1"/>
    </reaction>
</comment>
<feature type="domain" description="Glycosyl hydrolase family 13 catalytic" evidence="8">
    <location>
        <begin position="76"/>
        <end position="480"/>
    </location>
</feature>
<gene>
    <name evidence="9" type="ORF">F4V43_05950</name>
</gene>
<dbReference type="GO" id="GO:0043169">
    <property type="term" value="F:cation binding"/>
    <property type="evidence" value="ECO:0007669"/>
    <property type="project" value="InterPro"/>
</dbReference>
<dbReference type="GO" id="GO:0004556">
    <property type="term" value="F:alpha-amylase activity"/>
    <property type="evidence" value="ECO:0007669"/>
    <property type="project" value="UniProtKB-UniRule"/>
</dbReference>
<dbReference type="PRINTS" id="PR00110">
    <property type="entry name" value="ALPHAAMYLASE"/>
</dbReference>
<dbReference type="SUPFAM" id="SSF51011">
    <property type="entry name" value="Glycosyl hydrolase domain"/>
    <property type="match status" value="1"/>
</dbReference>
<proteinExistence type="inferred from homology"/>
<evidence type="ECO:0000256" key="6">
    <source>
        <dbReference type="SAM" id="MobiDB-lite"/>
    </source>
</evidence>
<evidence type="ECO:0000313" key="10">
    <source>
        <dbReference type="Proteomes" id="UP000367750"/>
    </source>
</evidence>
<evidence type="ECO:0000259" key="8">
    <source>
        <dbReference type="SMART" id="SM00642"/>
    </source>
</evidence>
<reference evidence="9 10" key="1">
    <citation type="submission" date="2019-09" db="EMBL/GenBank/DDBJ databases">
        <title>Bacillus ochoae sp. nov., Paenibacillus whitsoniae sp. nov., Paenibacillus spiritus sp. nov. Isolated from the Mars Exploration Rover during spacecraft assembly.</title>
        <authorList>
            <person name="Seuylemezian A."/>
            <person name="Vaishampayan P."/>
        </authorList>
    </citation>
    <scope>NUCLEOTIDE SEQUENCE [LARGE SCALE GENOMIC DNA]</scope>
    <source>
        <strain evidence="9 10">MER_111</strain>
    </source>
</reference>
<dbReference type="Proteomes" id="UP000367750">
    <property type="component" value="Unassembled WGS sequence"/>
</dbReference>
<evidence type="ECO:0000256" key="2">
    <source>
        <dbReference type="ARBA" id="ARBA00022801"/>
    </source>
</evidence>
<name>A0A5J5GE43_9BACL</name>
<feature type="region of interest" description="Disordered" evidence="6">
    <location>
        <begin position="437"/>
        <end position="459"/>
    </location>
</feature>
<dbReference type="Pfam" id="PF23915">
    <property type="entry name" value="SusG_C"/>
    <property type="match status" value="1"/>
</dbReference>
<comment type="similarity">
    <text evidence="1 4">Belongs to the glycosyl hydrolase 13 family.</text>
</comment>
<dbReference type="PROSITE" id="PS51257">
    <property type="entry name" value="PROKAR_LIPOPROTEIN"/>
    <property type="match status" value="1"/>
</dbReference>
<evidence type="ECO:0000256" key="5">
    <source>
        <dbReference type="RuleBase" id="RU361134"/>
    </source>
</evidence>
<evidence type="ECO:0000256" key="3">
    <source>
        <dbReference type="ARBA" id="ARBA00023295"/>
    </source>
</evidence>
<protein>
    <recommendedName>
        <fullName evidence="5">Alpha-amylase</fullName>
        <ecNumber evidence="5">3.2.1.1</ecNumber>
    </recommendedName>
</protein>
<dbReference type="SUPFAM" id="SSF51445">
    <property type="entry name" value="(Trans)glycosidases"/>
    <property type="match status" value="1"/>
</dbReference>
<dbReference type="InterPro" id="IPR006046">
    <property type="entry name" value="Alpha_amylase"/>
</dbReference>
<dbReference type="InterPro" id="IPR017853">
    <property type="entry name" value="GH"/>
</dbReference>
<dbReference type="InterPro" id="IPR056300">
    <property type="entry name" value="SusG-like_C"/>
</dbReference>
<keyword evidence="3 5" id="KW-0326">Glycosidase</keyword>
<evidence type="ECO:0000256" key="4">
    <source>
        <dbReference type="RuleBase" id="RU003615"/>
    </source>
</evidence>
<keyword evidence="5" id="KW-0119">Carbohydrate metabolism</keyword>
<keyword evidence="2 5" id="KW-0378">Hydrolase</keyword>
<dbReference type="InterPro" id="IPR045857">
    <property type="entry name" value="O16G_dom_2"/>
</dbReference>
<organism evidence="9 10">
    <name type="scientific">Paenibacillus spiritus</name>
    <dbReference type="NCBI Taxonomy" id="2496557"/>
    <lineage>
        <taxon>Bacteria</taxon>
        <taxon>Bacillati</taxon>
        <taxon>Bacillota</taxon>
        <taxon>Bacilli</taxon>
        <taxon>Bacillales</taxon>
        <taxon>Paenibacillaceae</taxon>
        <taxon>Paenibacillus</taxon>
    </lineage>
</organism>
<feature type="chain" id="PRO_5039017769" description="Alpha-amylase" evidence="7">
    <location>
        <begin position="25"/>
        <end position="567"/>
    </location>
</feature>
<dbReference type="InterPro" id="IPR006047">
    <property type="entry name" value="GH13_cat_dom"/>
</dbReference>
<feature type="compositionally biased region" description="Polar residues" evidence="6">
    <location>
        <begin position="437"/>
        <end position="451"/>
    </location>
</feature>
<dbReference type="PANTHER" id="PTHR10357:SF179">
    <property type="entry name" value="NEUTRAL AND BASIC AMINO ACID TRANSPORT PROTEIN RBAT"/>
    <property type="match status" value="1"/>
</dbReference>
<dbReference type="CDD" id="cd11316">
    <property type="entry name" value="AmyAc_bac2_AmyA"/>
    <property type="match status" value="1"/>
</dbReference>
<comment type="caution">
    <text evidence="9">The sequence shown here is derived from an EMBL/GenBank/DDBJ whole genome shotgun (WGS) entry which is preliminary data.</text>
</comment>
<dbReference type="GO" id="GO:0009313">
    <property type="term" value="P:oligosaccharide catabolic process"/>
    <property type="evidence" value="ECO:0007669"/>
    <property type="project" value="TreeGrafter"/>
</dbReference>
<evidence type="ECO:0000313" key="9">
    <source>
        <dbReference type="EMBL" id="KAA9006486.1"/>
    </source>
</evidence>
<dbReference type="PANTHER" id="PTHR10357">
    <property type="entry name" value="ALPHA-AMYLASE FAMILY MEMBER"/>
    <property type="match status" value="1"/>
</dbReference>
<dbReference type="Gene3D" id="3.20.20.80">
    <property type="entry name" value="Glycosidases"/>
    <property type="match status" value="1"/>
</dbReference>
<dbReference type="OrthoDB" id="9805159at2"/>
<keyword evidence="10" id="KW-1185">Reference proteome</keyword>
<evidence type="ECO:0000256" key="1">
    <source>
        <dbReference type="ARBA" id="ARBA00008061"/>
    </source>
</evidence>
<sequence length="567" mass="61045">MHSTYLRRAGAALLPCALTAALLAGCSSGNDQDTSAASSAAARPTASSPASAAPAAAAPSAAETAVDEQPSSVYYEIFVRSFYDSNGDGIGDLKGITEKLDYLNDGNPDTHDDLGVGGIWLMPINPSPSYHGYDVTDYRSVNPDYGTVEDLRELVAEAHKRGIKVIMDLVVNHTSSEHPWFKAAATDPKSPYRDWYVWAEDQGRSPEGVSAAGSGNPWHSVRGSHYMATFWEKMPDLNFDNPKVREEMKSVGKFWLDQGLDGFRLDAAKHIYEDTAADRGDATTAKNVAWWQEFRSSLTAVNPNVYLVGEVWEDSAATVGAYLNKAFDSGFNFGLSESILSAAGSEKDNGLAFSLERTYKLYGKVSEGSFTDATFLGNHDVNRSMTQLQDNANHARMAAAIQLTLPGNPFIYYGEEIGMRGQKPDEGIREPMQWYPSGSGQGQTTWEQAANNPAGGASVESENQKADSLLSHYRKLIALRKSTPALRDGAVKEYSPGNAGVMAYERIAADGRALVVHNLTGSGQTVKLEKTTDGVLYASVLGDTSGQASLKDGSLSLPAYTTVVLQP</sequence>
<dbReference type="AlphaFoldDB" id="A0A5J5GE43"/>
<feature type="region of interest" description="Disordered" evidence="6">
    <location>
        <begin position="33"/>
        <end position="54"/>
    </location>
</feature>
<dbReference type="RefSeq" id="WP_150457316.1">
    <property type="nucleotide sequence ID" value="NZ_VYKK01000005.1"/>
</dbReference>